<dbReference type="Gene3D" id="3.90.550.10">
    <property type="entry name" value="Spore Coat Polysaccharide Biosynthesis Protein SpsA, Chain A"/>
    <property type="match status" value="1"/>
</dbReference>
<dbReference type="InterPro" id="IPR050256">
    <property type="entry name" value="Glycosyltransferase_2"/>
</dbReference>
<reference evidence="2 3" key="1">
    <citation type="journal article" date="2015" name="Microbiome">
        <title>Genomic resolution of linkages in carbon, nitrogen, and sulfur cycling among widespread estuary sediment bacteria.</title>
        <authorList>
            <person name="Baker B.J."/>
            <person name="Lazar C.S."/>
            <person name="Teske A.P."/>
            <person name="Dick G.J."/>
        </authorList>
    </citation>
    <scope>NUCLEOTIDE SEQUENCE [LARGE SCALE GENOMIC DNA]</scope>
    <source>
        <strain evidence="2">DG_24</strain>
    </source>
</reference>
<gene>
    <name evidence="2" type="ORF">AMJ39_05825</name>
</gene>
<dbReference type="EMBL" id="LIZS01000030">
    <property type="protein sequence ID" value="KPJ53099.1"/>
    <property type="molecule type" value="Genomic_DNA"/>
</dbReference>
<protein>
    <recommendedName>
        <fullName evidence="1">Glycosyltransferase 2-like domain-containing protein</fullName>
    </recommendedName>
</protein>
<dbReference type="Pfam" id="PF00535">
    <property type="entry name" value="Glycos_transf_2"/>
    <property type="match status" value="1"/>
</dbReference>
<dbReference type="PANTHER" id="PTHR48090">
    <property type="entry name" value="UNDECAPRENYL-PHOSPHATE 4-DEOXY-4-FORMAMIDO-L-ARABINOSE TRANSFERASE-RELATED"/>
    <property type="match status" value="1"/>
</dbReference>
<sequence>MKVAILIPAFNAETTLASLLQSISTMFDRRNVFVVDDGSSDCTSAVARQRGVNVLRHKWNLGKGAAHRTGFSYVLKQGYDAVITLDADGQHDYRSLPRFVARARKRGADIIVGSRRGDLSTMPLIRVFTNRLTSLVVSLLCGQRVDDSQSGYRLIRAGPLRNIRLTTRNYQTESEILIKAGRKGYRIESIPIPTIYAREVSYIQPFTDTMRFIWLFIRSLWV</sequence>
<dbReference type="SUPFAM" id="SSF53448">
    <property type="entry name" value="Nucleotide-diphospho-sugar transferases"/>
    <property type="match status" value="1"/>
</dbReference>
<proteinExistence type="predicted"/>
<evidence type="ECO:0000313" key="3">
    <source>
        <dbReference type="Proteomes" id="UP000052008"/>
    </source>
</evidence>
<comment type="caution">
    <text evidence="2">The sequence shown here is derived from an EMBL/GenBank/DDBJ whole genome shotgun (WGS) entry which is preliminary data.</text>
</comment>
<dbReference type="PANTHER" id="PTHR48090:SF7">
    <property type="entry name" value="RFBJ PROTEIN"/>
    <property type="match status" value="1"/>
</dbReference>
<dbReference type="Proteomes" id="UP000052008">
    <property type="component" value="Unassembled WGS sequence"/>
</dbReference>
<dbReference type="CDD" id="cd04179">
    <property type="entry name" value="DPM_DPG-synthase_like"/>
    <property type="match status" value="1"/>
</dbReference>
<evidence type="ECO:0000259" key="1">
    <source>
        <dbReference type="Pfam" id="PF00535"/>
    </source>
</evidence>
<dbReference type="AlphaFoldDB" id="A0A0S7WSI5"/>
<dbReference type="InterPro" id="IPR001173">
    <property type="entry name" value="Glyco_trans_2-like"/>
</dbReference>
<evidence type="ECO:0000313" key="2">
    <source>
        <dbReference type="EMBL" id="KPJ53099.1"/>
    </source>
</evidence>
<feature type="domain" description="Glycosyltransferase 2-like" evidence="1">
    <location>
        <begin position="5"/>
        <end position="118"/>
    </location>
</feature>
<dbReference type="InterPro" id="IPR029044">
    <property type="entry name" value="Nucleotide-diphossugar_trans"/>
</dbReference>
<organism evidence="2 3">
    <name type="scientific">candidate division TA06 bacterium DG_24</name>
    <dbReference type="NCBI Taxonomy" id="1703770"/>
    <lineage>
        <taxon>Bacteria</taxon>
        <taxon>Bacteria division TA06</taxon>
    </lineage>
</organism>
<name>A0A0S7WSI5_UNCT6</name>
<accession>A0A0S7WSI5</accession>
<dbReference type="STRING" id="1703770.AMJ39_05825"/>